<dbReference type="PRINTS" id="PR00344">
    <property type="entry name" value="BCTRLSENSOR"/>
</dbReference>
<dbReference type="InterPro" id="IPR036097">
    <property type="entry name" value="HisK_dim/P_sf"/>
</dbReference>
<accession>A0A848J3Q3</accession>
<evidence type="ECO:0000256" key="5">
    <source>
        <dbReference type="ARBA" id="ARBA00022777"/>
    </source>
</evidence>
<keyword evidence="6" id="KW-0812">Transmembrane</keyword>
<dbReference type="EC" id="2.7.13.3" evidence="2"/>
<dbReference type="PANTHER" id="PTHR43547:SF2">
    <property type="entry name" value="HYBRID SIGNAL TRANSDUCTION HISTIDINE KINASE C"/>
    <property type="match status" value="1"/>
</dbReference>
<dbReference type="InterPro" id="IPR015943">
    <property type="entry name" value="WD40/YVTN_repeat-like_dom_sf"/>
</dbReference>
<evidence type="ECO:0000313" key="9">
    <source>
        <dbReference type="Proteomes" id="UP000559010"/>
    </source>
</evidence>
<keyword evidence="6" id="KW-1133">Transmembrane helix</keyword>
<dbReference type="Gene3D" id="2.60.40.10">
    <property type="entry name" value="Immunoglobulins"/>
    <property type="match status" value="1"/>
</dbReference>
<dbReference type="InterPro" id="IPR003661">
    <property type="entry name" value="HisK_dim/P_dom"/>
</dbReference>
<dbReference type="Gene3D" id="3.30.565.10">
    <property type="entry name" value="Histidine kinase-like ATPase, C-terminal domain"/>
    <property type="match status" value="1"/>
</dbReference>
<dbReference type="SUPFAM" id="SSF50998">
    <property type="entry name" value="Quinoprotein alcohol dehydrogenase-like"/>
    <property type="match status" value="1"/>
</dbReference>
<dbReference type="RefSeq" id="WP_169681782.1">
    <property type="nucleotide sequence ID" value="NZ_JABBNU010000007.1"/>
</dbReference>
<dbReference type="GO" id="GO:0000155">
    <property type="term" value="F:phosphorelay sensor kinase activity"/>
    <property type="evidence" value="ECO:0007669"/>
    <property type="project" value="InterPro"/>
</dbReference>
<dbReference type="InterPro" id="IPR011110">
    <property type="entry name" value="Reg_prop"/>
</dbReference>
<keyword evidence="5" id="KW-0418">Kinase</keyword>
<proteinExistence type="predicted"/>
<keyword evidence="6" id="KW-0472">Membrane</keyword>
<dbReference type="SUPFAM" id="SSF55874">
    <property type="entry name" value="ATPase domain of HSP90 chaperone/DNA topoisomerase II/histidine kinase"/>
    <property type="match status" value="1"/>
</dbReference>
<dbReference type="PANTHER" id="PTHR43547">
    <property type="entry name" value="TWO-COMPONENT HISTIDINE KINASE"/>
    <property type="match status" value="1"/>
</dbReference>
<evidence type="ECO:0000256" key="3">
    <source>
        <dbReference type="ARBA" id="ARBA00022553"/>
    </source>
</evidence>
<dbReference type="CDD" id="cd00082">
    <property type="entry name" value="HisKA"/>
    <property type="match status" value="1"/>
</dbReference>
<reference evidence="8 9" key="1">
    <citation type="submission" date="2020-04" db="EMBL/GenBank/DDBJ databases">
        <title>Flammeovirgaceae bacterium KN852 isolated from deep sea.</title>
        <authorList>
            <person name="Zhang D.-C."/>
        </authorList>
    </citation>
    <scope>NUCLEOTIDE SEQUENCE [LARGE SCALE GENOMIC DNA]</scope>
    <source>
        <strain evidence="8 9">KN852</strain>
    </source>
</reference>
<dbReference type="SMART" id="SM00388">
    <property type="entry name" value="HisKA"/>
    <property type="match status" value="1"/>
</dbReference>
<dbReference type="Gene3D" id="1.10.287.130">
    <property type="match status" value="1"/>
</dbReference>
<dbReference type="Gene3D" id="2.130.10.10">
    <property type="entry name" value="YVTN repeat-like/Quinoprotein amine dehydrogenase"/>
    <property type="match status" value="2"/>
</dbReference>
<dbReference type="PROSITE" id="PS50109">
    <property type="entry name" value="HIS_KIN"/>
    <property type="match status" value="1"/>
</dbReference>
<evidence type="ECO:0000313" key="8">
    <source>
        <dbReference type="EMBL" id="NMM49114.1"/>
    </source>
</evidence>
<dbReference type="SUPFAM" id="SSF47384">
    <property type="entry name" value="Homodimeric domain of signal transducing histidine kinase"/>
    <property type="match status" value="1"/>
</dbReference>
<dbReference type="InterPro" id="IPR005467">
    <property type="entry name" value="His_kinase_dom"/>
</dbReference>
<evidence type="ECO:0000256" key="2">
    <source>
        <dbReference type="ARBA" id="ARBA00012438"/>
    </source>
</evidence>
<dbReference type="AlphaFoldDB" id="A0A848J3Q3"/>
<evidence type="ECO:0000256" key="4">
    <source>
        <dbReference type="ARBA" id="ARBA00022679"/>
    </source>
</evidence>
<protein>
    <recommendedName>
        <fullName evidence="2">histidine kinase</fullName>
        <ecNumber evidence="2">2.7.13.3</ecNumber>
    </recommendedName>
</protein>
<evidence type="ECO:0000256" key="6">
    <source>
        <dbReference type="SAM" id="Phobius"/>
    </source>
</evidence>
<dbReference type="InterPro" id="IPR003594">
    <property type="entry name" value="HATPase_dom"/>
</dbReference>
<dbReference type="SMART" id="SM00387">
    <property type="entry name" value="HATPase_c"/>
    <property type="match status" value="1"/>
</dbReference>
<dbReference type="Pfam" id="PF07495">
    <property type="entry name" value="Y_Y_Y"/>
    <property type="match status" value="1"/>
</dbReference>
<keyword evidence="9" id="KW-1185">Reference proteome</keyword>
<dbReference type="FunFam" id="3.30.565.10:FF:000006">
    <property type="entry name" value="Sensor histidine kinase WalK"/>
    <property type="match status" value="1"/>
</dbReference>
<dbReference type="Proteomes" id="UP000559010">
    <property type="component" value="Unassembled WGS sequence"/>
</dbReference>
<feature type="transmembrane region" description="Helical" evidence="6">
    <location>
        <begin position="745"/>
        <end position="764"/>
    </location>
</feature>
<evidence type="ECO:0000259" key="7">
    <source>
        <dbReference type="PROSITE" id="PS50109"/>
    </source>
</evidence>
<name>A0A848J3Q3_9BACT</name>
<evidence type="ECO:0000256" key="1">
    <source>
        <dbReference type="ARBA" id="ARBA00000085"/>
    </source>
</evidence>
<dbReference type="InterPro" id="IPR004358">
    <property type="entry name" value="Sig_transdc_His_kin-like_C"/>
</dbReference>
<comment type="catalytic activity">
    <reaction evidence="1">
        <text>ATP + protein L-histidine = ADP + protein N-phospho-L-histidine.</text>
        <dbReference type="EC" id="2.7.13.3"/>
    </reaction>
</comment>
<keyword evidence="4" id="KW-0808">Transferase</keyword>
<dbReference type="InterPro" id="IPR011123">
    <property type="entry name" value="Y_Y_Y"/>
</dbReference>
<sequence length="1003" mass="113593">MLFRLFITSVFILICLFKGYAQDNTIEGSTISKISIQQWSGDNSLVSNNVTSSLKTTSGYIWITSYNGIMRFDGVNVDIYDRRSIPFLETDAFYKVYETSDSTLYFASQGSGIVKYSNNKFSQVQYKNGSPPQTVTCIKFSDNKSYYVGTYNQGLFKVKNDSIFRIDIIPDTYTISDIEIDEKNNLWVATESNGIFSIIDNELIQYDTSAGLINNYPRTIYLSGKRLYIGTQSGIQILNTSGSFERVIYDSLHINHITSNDSIDHIWVATESGIAKFSKDLSKYEFQKRNSGLTYTRLNRIDIENDNNIWVSTGRDGLLHLKKTGISNYTTSDGLSTDNINIITQNGNKLFVGTDDGRINVINADEITTFKPKYPIRSGIRDIQFINNEMWIASYDGIQIITENSVINLDKENGLPTTDSRRILQVSDNEIWVASRTSGIIILKDKAVDTVLNKTNVLETNFILSLEQDSKGNIYVGTHSGGLYIFNKNLNAQKISFKDNDSGVLIFNTHIDKNDNVFVVTNLGLYLLKNRKPEKINLNHSLHGVSFFDLIEDNNENLYLTTSQGILKFKKIDALNSINNPFKISTILINENNGMIDKECTGATRASLVYNNKLAIPTIGGVCIITPEEINLNKKFPNIYIKSFESDGQIYKENGISIGPGNMRYIINFSAPQFSSPEAINFKYKLHGSEENWTIINNKRQIQYTNLKPGNYVFEIIPSNAMGEWGTNKATFSFSVKPHFYETKWFFFISIIVGGLMLLAIYKWRIKDIENTNKKLRKLNSELDKFVYSASHDLRAPLASILGIVKLAKIDKQTEPEFYFSKIEESIEKLDGFTKDIIDYSRNARTEVISENINPDNMISDIVNNIKYLDESKKITLKIDNSCHEDFYTDPKRLSIILSNLISNAYKYHNLKQDSPTIQIEVDCNKKYGKIKVKDNGLGIHEEHLNNIFKMFYRATDKSPGSGLGLYIVKEAVEKLNGKISVSSNLGKGSEFIVTIPNNKKGS</sequence>
<dbReference type="InterPro" id="IPR011047">
    <property type="entry name" value="Quinoprotein_ADH-like_sf"/>
</dbReference>
<dbReference type="Pfam" id="PF07494">
    <property type="entry name" value="Reg_prop"/>
    <property type="match status" value="1"/>
</dbReference>
<comment type="caution">
    <text evidence="8">The sequence shown here is derived from an EMBL/GenBank/DDBJ whole genome shotgun (WGS) entry which is preliminary data.</text>
</comment>
<dbReference type="Pfam" id="PF02518">
    <property type="entry name" value="HATPase_c"/>
    <property type="match status" value="1"/>
</dbReference>
<keyword evidence="3" id="KW-0597">Phosphoprotein</keyword>
<gene>
    <name evidence="8" type="ORF">HH304_11950</name>
</gene>
<organism evidence="8 9">
    <name type="scientific">Marinigracilibium pacificum</name>
    <dbReference type="NCBI Taxonomy" id="2729599"/>
    <lineage>
        <taxon>Bacteria</taxon>
        <taxon>Pseudomonadati</taxon>
        <taxon>Bacteroidota</taxon>
        <taxon>Cytophagia</taxon>
        <taxon>Cytophagales</taxon>
        <taxon>Flammeovirgaceae</taxon>
        <taxon>Marinigracilibium</taxon>
    </lineage>
</organism>
<feature type="domain" description="Histidine kinase" evidence="7">
    <location>
        <begin position="789"/>
        <end position="1000"/>
    </location>
</feature>
<dbReference type="EMBL" id="JABBNU010000007">
    <property type="protein sequence ID" value="NMM49114.1"/>
    <property type="molecule type" value="Genomic_DNA"/>
</dbReference>
<dbReference type="CDD" id="cd00075">
    <property type="entry name" value="HATPase"/>
    <property type="match status" value="1"/>
</dbReference>
<dbReference type="InterPro" id="IPR036890">
    <property type="entry name" value="HATPase_C_sf"/>
</dbReference>
<dbReference type="Pfam" id="PF00512">
    <property type="entry name" value="HisKA"/>
    <property type="match status" value="1"/>
</dbReference>
<dbReference type="InterPro" id="IPR013783">
    <property type="entry name" value="Ig-like_fold"/>
</dbReference>